<name>A0ACB8C3E6_DERSI</name>
<comment type="caution">
    <text evidence="1">The sequence shown here is derived from an EMBL/GenBank/DDBJ whole genome shotgun (WGS) entry which is preliminary data.</text>
</comment>
<organism evidence="1 2">
    <name type="scientific">Dermacentor silvarum</name>
    <name type="common">Tick</name>
    <dbReference type="NCBI Taxonomy" id="543639"/>
    <lineage>
        <taxon>Eukaryota</taxon>
        <taxon>Metazoa</taxon>
        <taxon>Ecdysozoa</taxon>
        <taxon>Arthropoda</taxon>
        <taxon>Chelicerata</taxon>
        <taxon>Arachnida</taxon>
        <taxon>Acari</taxon>
        <taxon>Parasitiformes</taxon>
        <taxon>Ixodida</taxon>
        <taxon>Ixodoidea</taxon>
        <taxon>Ixodidae</taxon>
        <taxon>Rhipicephalinae</taxon>
        <taxon>Dermacentor</taxon>
    </lineage>
</organism>
<sequence length="106" mass="11784">MHELCGKSANKGTISVKSLLDDYGVRTLKWPPVGADLNPMENIWGLVKRRLASRNLGSVTKDTLWTAVREEWDALRARPELVAALYESMPILVAQVIAADGNMTKY</sequence>
<keyword evidence="2" id="KW-1185">Reference proteome</keyword>
<dbReference type="EMBL" id="CM023478">
    <property type="protein sequence ID" value="KAH7933364.1"/>
    <property type="molecule type" value="Genomic_DNA"/>
</dbReference>
<reference evidence="1" key="1">
    <citation type="submission" date="2020-05" db="EMBL/GenBank/DDBJ databases">
        <title>Large-scale comparative analyses of tick genomes elucidate their genetic diversity and vector capacities.</title>
        <authorList>
            <person name="Jia N."/>
            <person name="Wang J."/>
            <person name="Shi W."/>
            <person name="Du L."/>
            <person name="Sun Y."/>
            <person name="Zhan W."/>
            <person name="Jiang J."/>
            <person name="Wang Q."/>
            <person name="Zhang B."/>
            <person name="Ji P."/>
            <person name="Sakyi L.B."/>
            <person name="Cui X."/>
            <person name="Yuan T."/>
            <person name="Jiang B."/>
            <person name="Yang W."/>
            <person name="Lam T.T.-Y."/>
            <person name="Chang Q."/>
            <person name="Ding S."/>
            <person name="Wang X."/>
            <person name="Zhu J."/>
            <person name="Ruan X."/>
            <person name="Zhao L."/>
            <person name="Wei J."/>
            <person name="Que T."/>
            <person name="Du C."/>
            <person name="Cheng J."/>
            <person name="Dai P."/>
            <person name="Han X."/>
            <person name="Huang E."/>
            <person name="Gao Y."/>
            <person name="Liu J."/>
            <person name="Shao H."/>
            <person name="Ye R."/>
            <person name="Li L."/>
            <person name="Wei W."/>
            <person name="Wang X."/>
            <person name="Wang C."/>
            <person name="Yang T."/>
            <person name="Huo Q."/>
            <person name="Li W."/>
            <person name="Guo W."/>
            <person name="Chen H."/>
            <person name="Zhou L."/>
            <person name="Ni X."/>
            <person name="Tian J."/>
            <person name="Zhou Y."/>
            <person name="Sheng Y."/>
            <person name="Liu T."/>
            <person name="Pan Y."/>
            <person name="Xia L."/>
            <person name="Li J."/>
            <person name="Zhao F."/>
            <person name="Cao W."/>
        </authorList>
    </citation>
    <scope>NUCLEOTIDE SEQUENCE</scope>
    <source>
        <strain evidence="1">Dsil-2018</strain>
    </source>
</reference>
<gene>
    <name evidence="1" type="ORF">HPB49_011921</name>
</gene>
<dbReference type="Proteomes" id="UP000821865">
    <property type="component" value="Chromosome 9"/>
</dbReference>
<accession>A0ACB8C3E6</accession>
<protein>
    <submittedName>
        <fullName evidence="1">Uncharacterized protein</fullName>
    </submittedName>
</protein>
<evidence type="ECO:0000313" key="1">
    <source>
        <dbReference type="EMBL" id="KAH7933364.1"/>
    </source>
</evidence>
<proteinExistence type="predicted"/>
<evidence type="ECO:0000313" key="2">
    <source>
        <dbReference type="Proteomes" id="UP000821865"/>
    </source>
</evidence>